<keyword evidence="4 6" id="KW-0472">Membrane</keyword>
<feature type="transmembrane region" description="Helical" evidence="6">
    <location>
        <begin position="94"/>
        <end position="114"/>
    </location>
</feature>
<proteinExistence type="predicted"/>
<feature type="transmembrane region" description="Helical" evidence="6">
    <location>
        <begin position="148"/>
        <end position="164"/>
    </location>
</feature>
<evidence type="ECO:0000256" key="3">
    <source>
        <dbReference type="ARBA" id="ARBA00022989"/>
    </source>
</evidence>
<feature type="domain" description="Integral membrane bound transporter" evidence="7">
    <location>
        <begin position="228"/>
        <end position="351"/>
    </location>
</feature>
<comment type="subcellular location">
    <subcellularLocation>
        <location evidence="1">Membrane</location>
        <topology evidence="1">Multi-pass membrane protein</topology>
    </subcellularLocation>
</comment>
<dbReference type="EMBL" id="QFKX01000003">
    <property type="protein sequence ID" value="PWH06043.1"/>
    <property type="molecule type" value="Genomic_DNA"/>
</dbReference>
<protein>
    <submittedName>
        <fullName evidence="8">FUSC family protein</fullName>
    </submittedName>
</protein>
<evidence type="ECO:0000256" key="5">
    <source>
        <dbReference type="SAM" id="MobiDB-lite"/>
    </source>
</evidence>
<dbReference type="AlphaFoldDB" id="A0A2U2RJK4"/>
<feature type="transmembrane region" description="Helical" evidence="6">
    <location>
        <begin position="170"/>
        <end position="191"/>
    </location>
</feature>
<reference evidence="8 9" key="1">
    <citation type="submission" date="2018-05" db="EMBL/GenBank/DDBJ databases">
        <title>Brachybacterium sp. M1HQ-2T, whole genome shotgun sequence.</title>
        <authorList>
            <person name="Tuo L."/>
        </authorList>
    </citation>
    <scope>NUCLEOTIDE SEQUENCE [LARGE SCALE GENOMIC DNA]</scope>
    <source>
        <strain evidence="8 9">M1HQ-2</strain>
    </source>
</reference>
<evidence type="ECO:0000256" key="2">
    <source>
        <dbReference type="ARBA" id="ARBA00022692"/>
    </source>
</evidence>
<evidence type="ECO:0000256" key="6">
    <source>
        <dbReference type="SAM" id="Phobius"/>
    </source>
</evidence>
<sequence>MDVRSSAPDPDPDPDPRSLGPHLASIGRSMVTIGPRRADLAPAVRIAASLAAPLVILLLTGHVQWSLFASFGAFTSIYARYVPTATRLRHHATVGLLLTICVGVGALIAQLAAAGVLGGAVHLGLTTVIGALAAAIGSVIVMSRGMRPTGAVFPVFATTAVASAPSVAPFWLALLIAGASALWCVVLGFLARWTGEANPDAALPETVGITGAMRRQEFSRYGFAALVSGIIAAATGIPSPYWAQVAAVVPLSAPGRRLQVERGLHRIVGTALGVGVTAFLLSFPSQPWQLLVWVILFQFLAEMFVLRNYSLALVFITPLALLMVQLANPRPVGALLAARVSETAIGAVVGIGSVLLAVALERRRRSRD</sequence>
<feature type="transmembrane region" description="Helical" evidence="6">
    <location>
        <begin position="120"/>
        <end position="141"/>
    </location>
</feature>
<evidence type="ECO:0000313" key="9">
    <source>
        <dbReference type="Proteomes" id="UP000245590"/>
    </source>
</evidence>
<feature type="transmembrane region" description="Helical" evidence="6">
    <location>
        <begin position="221"/>
        <end position="243"/>
    </location>
</feature>
<dbReference type="Proteomes" id="UP000245590">
    <property type="component" value="Unassembled WGS sequence"/>
</dbReference>
<accession>A0A2U2RJK4</accession>
<dbReference type="InterPro" id="IPR049453">
    <property type="entry name" value="Memb_transporter_dom"/>
</dbReference>
<dbReference type="Pfam" id="PF13515">
    <property type="entry name" value="FUSC_2"/>
    <property type="match status" value="1"/>
</dbReference>
<organism evidence="8 9">
    <name type="scientific">Brachybacterium endophyticum</name>
    <dbReference type="NCBI Taxonomy" id="2182385"/>
    <lineage>
        <taxon>Bacteria</taxon>
        <taxon>Bacillati</taxon>
        <taxon>Actinomycetota</taxon>
        <taxon>Actinomycetes</taxon>
        <taxon>Micrococcales</taxon>
        <taxon>Dermabacteraceae</taxon>
        <taxon>Brachybacterium</taxon>
    </lineage>
</organism>
<feature type="transmembrane region" description="Helical" evidence="6">
    <location>
        <begin position="290"/>
        <end position="323"/>
    </location>
</feature>
<dbReference type="GO" id="GO:0016020">
    <property type="term" value="C:membrane"/>
    <property type="evidence" value="ECO:0007669"/>
    <property type="project" value="UniProtKB-SubCell"/>
</dbReference>
<gene>
    <name evidence="8" type="ORF">DEO23_09500</name>
</gene>
<name>A0A2U2RJK4_9MICO</name>
<keyword evidence="9" id="KW-1185">Reference proteome</keyword>
<keyword evidence="2 6" id="KW-0812">Transmembrane</keyword>
<dbReference type="OrthoDB" id="4989419at2"/>
<evidence type="ECO:0000256" key="1">
    <source>
        <dbReference type="ARBA" id="ARBA00004141"/>
    </source>
</evidence>
<keyword evidence="3 6" id="KW-1133">Transmembrane helix</keyword>
<evidence type="ECO:0000259" key="7">
    <source>
        <dbReference type="Pfam" id="PF13515"/>
    </source>
</evidence>
<feature type="transmembrane region" description="Helical" evidence="6">
    <location>
        <begin position="343"/>
        <end position="360"/>
    </location>
</feature>
<evidence type="ECO:0000256" key="4">
    <source>
        <dbReference type="ARBA" id="ARBA00023136"/>
    </source>
</evidence>
<evidence type="ECO:0000313" key="8">
    <source>
        <dbReference type="EMBL" id="PWH06043.1"/>
    </source>
</evidence>
<comment type="caution">
    <text evidence="8">The sequence shown here is derived from an EMBL/GenBank/DDBJ whole genome shotgun (WGS) entry which is preliminary data.</text>
</comment>
<feature type="region of interest" description="Disordered" evidence="5">
    <location>
        <begin position="1"/>
        <end position="22"/>
    </location>
</feature>